<dbReference type="InterPro" id="IPR003660">
    <property type="entry name" value="HAMP_dom"/>
</dbReference>
<feature type="domain" description="Methyl-accepting transducer" evidence="4">
    <location>
        <begin position="270"/>
        <end position="499"/>
    </location>
</feature>
<sequence>MNHFLRRFTIRQRLLGSTLTLCILILAMGGWSAISFRALQQHVGDMLDMQAATSRDTSAILAALERVQRLEQSVMLNGNNANEAGDYHAQWKKTVAATRTQLQAVMADPERAAALKPGVDGFEAHVKPLEDILQQVVDAKMDATAAYAYAGQAQADLDQARDVFNKWVVQTHEQIASTREADRSSEAAQSSVRIGVMLVVLGGMAALMLTMVRSITGPLHRAAHLAGDIARGDLSANIADEGRDEVANFMRALGDMQHSLRGIVGQVRDSAHSIRIASDEVATGNLDLSQRTEQAASNLQETAASMETLTGTVRHSADAALQASQLATSASAVAHRGGEMVEQVVQTMAQINQSSRKIADITGVIDGIAFQTNILALNAAVEAARAGEQGRGFAVVATEVRSLAQRSANAAREIKGLIGASVDRVENGARQVQDAGSTMGEIVASVQRVSSIINEISGAAGDQSRGIGEVGTAVNQLDQMTQQNAALVEESAAAAESLKQQARQLADVVATFRLG</sequence>
<accession>A0ABN1K7D7</accession>
<protein>
    <submittedName>
        <fullName evidence="6">Methyl-accepting chemotaxis protein</fullName>
    </submittedName>
</protein>
<dbReference type="InterPro" id="IPR004089">
    <property type="entry name" value="MCPsignal_dom"/>
</dbReference>
<proteinExistence type="inferred from homology"/>
<dbReference type="PRINTS" id="PR00260">
    <property type="entry name" value="CHEMTRNSDUCR"/>
</dbReference>
<evidence type="ECO:0000256" key="2">
    <source>
        <dbReference type="ARBA" id="ARBA00029447"/>
    </source>
</evidence>
<evidence type="ECO:0000256" key="3">
    <source>
        <dbReference type="PROSITE-ProRule" id="PRU00284"/>
    </source>
</evidence>
<comment type="caution">
    <text evidence="6">The sequence shown here is derived from an EMBL/GenBank/DDBJ whole genome shotgun (WGS) entry which is preliminary data.</text>
</comment>
<dbReference type="InterPro" id="IPR051310">
    <property type="entry name" value="MCP_chemotaxis"/>
</dbReference>
<dbReference type="Pfam" id="PF00672">
    <property type="entry name" value="HAMP"/>
    <property type="match status" value="1"/>
</dbReference>
<comment type="similarity">
    <text evidence="2">Belongs to the methyl-accepting chemotaxis (MCP) protein family.</text>
</comment>
<dbReference type="EMBL" id="BAAAEW010000023">
    <property type="protein sequence ID" value="GAA0757194.1"/>
    <property type="molecule type" value="Genomic_DNA"/>
</dbReference>
<dbReference type="PROSITE" id="PS50111">
    <property type="entry name" value="CHEMOTAXIS_TRANSDUC_2"/>
    <property type="match status" value="1"/>
</dbReference>
<dbReference type="Pfam" id="PF00015">
    <property type="entry name" value="MCPsignal"/>
    <property type="match status" value="1"/>
</dbReference>
<dbReference type="PANTHER" id="PTHR43531">
    <property type="entry name" value="PROTEIN ICFG"/>
    <property type="match status" value="1"/>
</dbReference>
<dbReference type="CDD" id="cd06225">
    <property type="entry name" value="HAMP"/>
    <property type="match status" value="1"/>
</dbReference>
<keyword evidence="1" id="KW-0488">Methylation</keyword>
<evidence type="ECO:0000313" key="7">
    <source>
        <dbReference type="Proteomes" id="UP001500279"/>
    </source>
</evidence>
<reference evidence="6 7" key="1">
    <citation type="journal article" date="2019" name="Int. J. Syst. Evol. Microbiol.">
        <title>The Global Catalogue of Microorganisms (GCM) 10K type strain sequencing project: providing services to taxonomists for standard genome sequencing and annotation.</title>
        <authorList>
            <consortium name="The Broad Institute Genomics Platform"/>
            <consortium name="The Broad Institute Genome Sequencing Center for Infectious Disease"/>
            <person name="Wu L."/>
            <person name="Ma J."/>
        </authorList>
    </citation>
    <scope>NUCLEOTIDE SEQUENCE [LARGE SCALE GENOMIC DNA]</scope>
    <source>
        <strain evidence="6 7">JCM 15503</strain>
    </source>
</reference>
<dbReference type="SMART" id="SM00283">
    <property type="entry name" value="MA"/>
    <property type="match status" value="1"/>
</dbReference>
<evidence type="ECO:0000313" key="6">
    <source>
        <dbReference type="EMBL" id="GAA0757194.1"/>
    </source>
</evidence>
<keyword evidence="7" id="KW-1185">Reference proteome</keyword>
<dbReference type="InterPro" id="IPR004090">
    <property type="entry name" value="Chemotax_Me-accpt_rcpt"/>
</dbReference>
<feature type="domain" description="HAMP" evidence="5">
    <location>
        <begin position="213"/>
        <end position="265"/>
    </location>
</feature>
<dbReference type="PROSITE" id="PS50885">
    <property type="entry name" value="HAMP"/>
    <property type="match status" value="1"/>
</dbReference>
<evidence type="ECO:0000259" key="5">
    <source>
        <dbReference type="PROSITE" id="PS50885"/>
    </source>
</evidence>
<dbReference type="PANTHER" id="PTHR43531:SF14">
    <property type="entry name" value="METHYL-ACCEPTING CHEMOTAXIS PROTEIN I-RELATED"/>
    <property type="match status" value="1"/>
</dbReference>
<organism evidence="6 7">
    <name type="scientific">Ideonella azotifigens</name>
    <dbReference type="NCBI Taxonomy" id="513160"/>
    <lineage>
        <taxon>Bacteria</taxon>
        <taxon>Pseudomonadati</taxon>
        <taxon>Pseudomonadota</taxon>
        <taxon>Betaproteobacteria</taxon>
        <taxon>Burkholderiales</taxon>
        <taxon>Sphaerotilaceae</taxon>
        <taxon>Ideonella</taxon>
    </lineage>
</organism>
<dbReference type="SUPFAM" id="SSF58104">
    <property type="entry name" value="Methyl-accepting chemotaxis protein (MCP) signaling domain"/>
    <property type="match status" value="1"/>
</dbReference>
<dbReference type="CDD" id="cd11386">
    <property type="entry name" value="MCP_signal"/>
    <property type="match status" value="1"/>
</dbReference>
<gene>
    <name evidence="6" type="primary">tsr_2</name>
    <name evidence="6" type="ORF">GCM10009107_36550</name>
</gene>
<evidence type="ECO:0000259" key="4">
    <source>
        <dbReference type="PROSITE" id="PS50111"/>
    </source>
</evidence>
<dbReference type="RefSeq" id="WP_141290998.1">
    <property type="nucleotide sequence ID" value="NZ_BAAAEW010000023.1"/>
</dbReference>
<keyword evidence="3" id="KW-0807">Transducer</keyword>
<dbReference type="Proteomes" id="UP001500279">
    <property type="component" value="Unassembled WGS sequence"/>
</dbReference>
<name>A0ABN1K7D7_9BURK</name>
<dbReference type="Gene3D" id="1.10.287.950">
    <property type="entry name" value="Methyl-accepting chemotaxis protein"/>
    <property type="match status" value="1"/>
</dbReference>
<evidence type="ECO:0000256" key="1">
    <source>
        <dbReference type="ARBA" id="ARBA00022481"/>
    </source>
</evidence>
<dbReference type="SMART" id="SM00304">
    <property type="entry name" value="HAMP"/>
    <property type="match status" value="1"/>
</dbReference>